<protein>
    <submittedName>
        <fullName evidence="1">Uncharacterized protein</fullName>
    </submittedName>
</protein>
<evidence type="ECO:0000313" key="2">
    <source>
        <dbReference type="Proteomes" id="UP000054776"/>
    </source>
</evidence>
<gene>
    <name evidence="1" type="ORF">T01_15182</name>
</gene>
<evidence type="ECO:0000313" key="1">
    <source>
        <dbReference type="EMBL" id="KRY36745.1"/>
    </source>
</evidence>
<proteinExistence type="predicted"/>
<dbReference type="InParanoid" id="A0A0V1BI79"/>
<sequence length="65" mass="7529">MNILLFDPGQLASSQVHVIRSHANTCVYKENEKLVEREKEEEEATVDWGKSVHLLSYKKKELLCI</sequence>
<name>A0A0V1BI79_TRISP</name>
<dbReference type="EMBL" id="JYDH01000040">
    <property type="protein sequence ID" value="KRY36745.1"/>
    <property type="molecule type" value="Genomic_DNA"/>
</dbReference>
<dbReference type="Proteomes" id="UP000054776">
    <property type="component" value="Unassembled WGS sequence"/>
</dbReference>
<comment type="caution">
    <text evidence="1">The sequence shown here is derived from an EMBL/GenBank/DDBJ whole genome shotgun (WGS) entry which is preliminary data.</text>
</comment>
<reference evidence="1 2" key="1">
    <citation type="submission" date="2015-01" db="EMBL/GenBank/DDBJ databases">
        <title>Evolution of Trichinella species and genotypes.</title>
        <authorList>
            <person name="Korhonen P.K."/>
            <person name="Edoardo P."/>
            <person name="Giuseppe L.R."/>
            <person name="Gasser R.B."/>
        </authorList>
    </citation>
    <scope>NUCLEOTIDE SEQUENCE [LARGE SCALE GENOMIC DNA]</scope>
    <source>
        <strain evidence="1">ISS3</strain>
    </source>
</reference>
<keyword evidence="2" id="KW-1185">Reference proteome</keyword>
<dbReference type="AlphaFoldDB" id="A0A0V1BI79"/>
<accession>A0A0V1BI79</accession>
<organism evidence="1 2">
    <name type="scientific">Trichinella spiralis</name>
    <name type="common">Trichina worm</name>
    <dbReference type="NCBI Taxonomy" id="6334"/>
    <lineage>
        <taxon>Eukaryota</taxon>
        <taxon>Metazoa</taxon>
        <taxon>Ecdysozoa</taxon>
        <taxon>Nematoda</taxon>
        <taxon>Enoplea</taxon>
        <taxon>Dorylaimia</taxon>
        <taxon>Trichinellida</taxon>
        <taxon>Trichinellidae</taxon>
        <taxon>Trichinella</taxon>
    </lineage>
</organism>